<comment type="caution">
    <text evidence="2">The sequence shown here is derived from an EMBL/GenBank/DDBJ whole genome shotgun (WGS) entry which is preliminary data.</text>
</comment>
<feature type="signal peptide" evidence="1">
    <location>
        <begin position="1"/>
        <end position="29"/>
    </location>
</feature>
<evidence type="ECO:0000313" key="3">
    <source>
        <dbReference type="Proteomes" id="UP001519460"/>
    </source>
</evidence>
<keyword evidence="3" id="KW-1185">Reference proteome</keyword>
<sequence length="101" mass="11088">MRDRHEVSVTLCGLFYWLGMGTCLARCRAGEHFGHSTENVCQCARKRLAAAGSGGLRGLKQSLDESIANDDCNGKIDVTIPQPIRKPAPLRIIYTLADNRT</sequence>
<dbReference type="EMBL" id="JACVVK020000028">
    <property type="protein sequence ID" value="KAK7502084.1"/>
    <property type="molecule type" value="Genomic_DNA"/>
</dbReference>
<proteinExistence type="predicted"/>
<feature type="chain" id="PRO_5044838751" description="Secreted protein" evidence="1">
    <location>
        <begin position="30"/>
        <end position="101"/>
    </location>
</feature>
<keyword evidence="1" id="KW-0732">Signal</keyword>
<evidence type="ECO:0000256" key="1">
    <source>
        <dbReference type="SAM" id="SignalP"/>
    </source>
</evidence>
<organism evidence="2 3">
    <name type="scientific">Batillaria attramentaria</name>
    <dbReference type="NCBI Taxonomy" id="370345"/>
    <lineage>
        <taxon>Eukaryota</taxon>
        <taxon>Metazoa</taxon>
        <taxon>Spiralia</taxon>
        <taxon>Lophotrochozoa</taxon>
        <taxon>Mollusca</taxon>
        <taxon>Gastropoda</taxon>
        <taxon>Caenogastropoda</taxon>
        <taxon>Sorbeoconcha</taxon>
        <taxon>Cerithioidea</taxon>
        <taxon>Batillariidae</taxon>
        <taxon>Batillaria</taxon>
    </lineage>
</organism>
<name>A0ABD0LQV9_9CAEN</name>
<evidence type="ECO:0000313" key="2">
    <source>
        <dbReference type="EMBL" id="KAK7502084.1"/>
    </source>
</evidence>
<reference evidence="2 3" key="1">
    <citation type="journal article" date="2023" name="Sci. Data">
        <title>Genome assembly of the Korean intertidal mud-creeper Batillaria attramentaria.</title>
        <authorList>
            <person name="Patra A.K."/>
            <person name="Ho P.T."/>
            <person name="Jun S."/>
            <person name="Lee S.J."/>
            <person name="Kim Y."/>
            <person name="Won Y.J."/>
        </authorList>
    </citation>
    <scope>NUCLEOTIDE SEQUENCE [LARGE SCALE GENOMIC DNA]</scope>
    <source>
        <strain evidence="2">Wonlab-2016</strain>
    </source>
</reference>
<gene>
    <name evidence="2" type="ORF">BaRGS_00006836</name>
</gene>
<dbReference type="AlphaFoldDB" id="A0ABD0LQV9"/>
<accession>A0ABD0LQV9</accession>
<dbReference type="Proteomes" id="UP001519460">
    <property type="component" value="Unassembled WGS sequence"/>
</dbReference>
<protein>
    <recommendedName>
        <fullName evidence="4">Secreted protein</fullName>
    </recommendedName>
</protein>
<evidence type="ECO:0008006" key="4">
    <source>
        <dbReference type="Google" id="ProtNLM"/>
    </source>
</evidence>